<dbReference type="AlphaFoldDB" id="A0A2P9J4V0"/>
<sequence>MTRTSTECSNVSARTCYLWRTLALALFIVAIQCSIANAQTEPEGEDGDGPAALSSQYFGYLQKYGYAQANGPDAGTLRTQEEYSRGLRAFQSMYGLRETGTLSAETKELLDKPRCGIPDVQPRGGPGQIRARRYAHSGLKWGKKDLTYRFLSYTNDMSQSDQVHAIKKAFQVWSDITPLTFTERYTGAADIYLKFSIFDHGDGYPFDGEGGTLAHAFFPDPYLRGLEGDAHFDDYESFTVNTDAGIDLFIVAAHEFGHSLGLGHSTDLSALMAPFYSGYKADFRLPYDDQLGIQLLYGAKPYDPNENEPEEKPPVVTLPPPKPGDDRCSKVYDAISSIRGEIFLFKGSNVWRMRVLGQPMENYPIKISSFFKDLPKNIDASYERFDSTIMFFKGAEYWEYDNLEAREGFPKPISELGLPDDIDAALPWGYTGKTYFFKGKKYWRYDEYEKKVDADYPKLIREGWKGVPGNLFAAFRHYDGYSYSTYFLKYRRYWRYDENRGSVDEGYPRIFDVDWMGCAVGDLELEGSDGDIQEYFPFKTTTDDGTNSATNLRINIFMASCLLILLSLFQR</sequence>
<feature type="repeat" description="Hemopexin" evidence="14">
    <location>
        <begin position="468"/>
        <end position="518"/>
    </location>
</feature>
<dbReference type="BRENDA" id="3.4.24.24">
    <property type="organism ID" value="5906"/>
</dbReference>
<dbReference type="InterPro" id="IPR000585">
    <property type="entry name" value="Hemopexin-like_dom"/>
</dbReference>
<evidence type="ECO:0000313" key="18">
    <source>
        <dbReference type="EMBL" id="AQT26485.1"/>
    </source>
</evidence>
<feature type="binding site" evidence="12">
    <location>
        <position position="190"/>
    </location>
    <ligand>
        <name>Ca(2+)</name>
        <dbReference type="ChEBI" id="CHEBI:29108"/>
        <label>2</label>
    </ligand>
</feature>
<dbReference type="FunFam" id="3.40.390.10:FF:000022">
    <property type="entry name" value="Matrix metalloproteinase 1, isoform C"/>
    <property type="match status" value="1"/>
</dbReference>
<keyword evidence="2" id="KW-0645">Protease</keyword>
<dbReference type="SMART" id="SM00235">
    <property type="entry name" value="ZnMc"/>
    <property type="match status" value="1"/>
</dbReference>
<dbReference type="PANTHER" id="PTHR10201:SF291">
    <property type="entry name" value="MATRIX METALLOPROTEINASE 1, ISOFORM C-RELATED"/>
    <property type="match status" value="1"/>
</dbReference>
<feature type="binding site" evidence="12">
    <location>
        <position position="229"/>
    </location>
    <ligand>
        <name>Ca(2+)</name>
        <dbReference type="ChEBI" id="CHEBI:29108"/>
        <label>2</label>
    </ligand>
</feature>
<dbReference type="InterPro" id="IPR036375">
    <property type="entry name" value="Hemopexin-like_dom_sf"/>
</dbReference>
<feature type="binding site" evidence="12">
    <location>
        <position position="215"/>
    </location>
    <ligand>
        <name>Zn(2+)</name>
        <dbReference type="ChEBI" id="CHEBI:29105"/>
        <label>1</label>
    </ligand>
</feature>
<feature type="short sequence motif" description="Cysteine switch" evidence="13">
    <location>
        <begin position="113"/>
        <end position="120"/>
    </location>
</feature>
<dbReference type="InterPro" id="IPR036365">
    <property type="entry name" value="PGBD-like_sf"/>
</dbReference>
<feature type="binding site" evidence="12">
    <location>
        <position position="236"/>
    </location>
    <ligand>
        <name>Ca(2+)</name>
        <dbReference type="ChEBI" id="CHEBI:29108"/>
        <label>3</label>
    </ligand>
</feature>
<dbReference type="SMR" id="A0A2P9J4V0"/>
<evidence type="ECO:0000259" key="17">
    <source>
        <dbReference type="SMART" id="SM00235"/>
    </source>
</evidence>
<feature type="binding site" evidence="12">
    <location>
        <position position="207"/>
    </location>
    <ligand>
        <name>Ca(2+)</name>
        <dbReference type="ChEBI" id="CHEBI:29108"/>
        <label>3</label>
    </ligand>
</feature>
<dbReference type="GO" id="GO:0008270">
    <property type="term" value="F:zinc ion binding"/>
    <property type="evidence" value="ECO:0007669"/>
    <property type="project" value="InterPro"/>
</dbReference>
<comment type="cofactor">
    <cofactor evidence="12">
        <name>Ca(2+)</name>
        <dbReference type="ChEBI" id="CHEBI:29108"/>
    </cofactor>
    <text evidence="12">Can bind about 5 Ca(2+) ions per subunit.</text>
</comment>
<keyword evidence="12" id="KW-0106">Calcium</keyword>
<feature type="binding site" evidence="11">
    <location>
        <position position="264"/>
    </location>
    <ligand>
        <name>Zn(2+)</name>
        <dbReference type="ChEBI" id="CHEBI:29105"/>
        <label>2</label>
        <note>catalytic</note>
    </ligand>
</feature>
<feature type="binding site" evidence="11">
    <location>
        <position position="254"/>
    </location>
    <ligand>
        <name>Zn(2+)</name>
        <dbReference type="ChEBI" id="CHEBI:29105"/>
        <label>2</label>
        <note>catalytic</note>
    </ligand>
</feature>
<dbReference type="Pfam" id="PF00045">
    <property type="entry name" value="Hemopexin"/>
    <property type="match status" value="3"/>
</dbReference>
<evidence type="ECO:0000256" key="13">
    <source>
        <dbReference type="PIRSR" id="PIRSR621190-5"/>
    </source>
</evidence>
<feature type="binding site" evidence="12">
    <location>
        <position position="234"/>
    </location>
    <ligand>
        <name>Ca(2+)</name>
        <dbReference type="ChEBI" id="CHEBI:29108"/>
        <label>1</label>
    </ligand>
</feature>
<organism evidence="18">
    <name type="scientific">Stichopus japonicus</name>
    <name type="common">Sea cucumber</name>
    <dbReference type="NCBI Taxonomy" id="307972"/>
    <lineage>
        <taxon>Eukaryota</taxon>
        <taxon>Metazoa</taxon>
        <taxon>Echinodermata</taxon>
        <taxon>Eleutherozoa</taxon>
        <taxon>Echinozoa</taxon>
        <taxon>Holothuroidea</taxon>
        <taxon>Aspidochirotacea</taxon>
        <taxon>Aspidochirotida</taxon>
        <taxon>Stichopodidae</taxon>
        <taxon>Apostichopus</taxon>
    </lineage>
</organism>
<evidence type="ECO:0000256" key="4">
    <source>
        <dbReference type="ARBA" id="ARBA00022729"/>
    </source>
</evidence>
<feature type="binding site" evidence="12">
    <location>
        <position position="335"/>
    </location>
    <ligand>
        <name>Ca(2+)</name>
        <dbReference type="ChEBI" id="CHEBI:29108"/>
        <label>5</label>
    </ligand>
</feature>
<keyword evidence="8" id="KW-0482">Metalloprotease</keyword>
<feature type="binding site" evidence="12">
    <location>
        <position position="379"/>
    </location>
    <ligand>
        <name>Ca(2+)</name>
        <dbReference type="ChEBI" id="CHEBI:29108"/>
        <label>4</label>
    </ligand>
</feature>
<dbReference type="SUPFAM" id="SSF47090">
    <property type="entry name" value="PGBD-like"/>
    <property type="match status" value="1"/>
</dbReference>
<feature type="binding site" evidence="12">
    <location>
        <position position="200"/>
    </location>
    <ligand>
        <name>Zn(2+)</name>
        <dbReference type="ChEBI" id="CHEBI:29105"/>
        <label>1</label>
    </ligand>
</feature>
<dbReference type="PROSITE" id="PS00546">
    <property type="entry name" value="CYSTEINE_SWITCH"/>
    <property type="match status" value="1"/>
</dbReference>
<evidence type="ECO:0000256" key="8">
    <source>
        <dbReference type="ARBA" id="ARBA00023049"/>
    </source>
</evidence>
<dbReference type="GO" id="GO:0031012">
    <property type="term" value="C:extracellular matrix"/>
    <property type="evidence" value="ECO:0007669"/>
    <property type="project" value="InterPro"/>
</dbReference>
<dbReference type="SUPFAM" id="SSF55486">
    <property type="entry name" value="Metalloproteases ('zincins'), catalytic domain"/>
    <property type="match status" value="1"/>
</dbReference>
<dbReference type="EMBL" id="KX372219">
    <property type="protein sequence ID" value="AQT26485.1"/>
    <property type="molecule type" value="mRNA"/>
</dbReference>
<comment type="similarity">
    <text evidence="1">Belongs to the peptidase M10A family.</text>
</comment>
<dbReference type="InterPro" id="IPR033739">
    <property type="entry name" value="M10A_MMP"/>
</dbReference>
<evidence type="ECO:0000256" key="2">
    <source>
        <dbReference type="ARBA" id="ARBA00022670"/>
    </source>
</evidence>
<keyword evidence="5" id="KW-0677">Repeat</keyword>
<dbReference type="PIRSF" id="PIRSF001191">
    <property type="entry name" value="Peptidase_M10A_matrix"/>
    <property type="match status" value="1"/>
</dbReference>
<feature type="signal peptide" evidence="16">
    <location>
        <begin position="1"/>
        <end position="38"/>
    </location>
</feature>
<dbReference type="InterPro" id="IPR021190">
    <property type="entry name" value="Pept_M10A"/>
</dbReference>
<dbReference type="CDD" id="cd00094">
    <property type="entry name" value="HX"/>
    <property type="match status" value="1"/>
</dbReference>
<evidence type="ECO:0000256" key="10">
    <source>
        <dbReference type="PIRSR" id="PIRSR001191-1"/>
    </source>
</evidence>
<feature type="active site" evidence="10">
    <location>
        <position position="255"/>
    </location>
</feature>
<dbReference type="PANTHER" id="PTHR10201">
    <property type="entry name" value="MATRIX METALLOPROTEINASE"/>
    <property type="match status" value="1"/>
</dbReference>
<evidence type="ECO:0000256" key="11">
    <source>
        <dbReference type="PIRSR" id="PIRSR001191-2"/>
    </source>
</evidence>
<feature type="binding site" description="in inhibited form" evidence="12">
    <location>
        <position position="115"/>
    </location>
    <ligand>
        <name>Zn(2+)</name>
        <dbReference type="ChEBI" id="CHEBI:29105"/>
        <label>2</label>
        <note>catalytic</note>
    </ligand>
</feature>
<feature type="binding site" evidence="12">
    <location>
        <position position="231"/>
    </location>
    <ligand>
        <name>Zn(2+)</name>
        <dbReference type="ChEBI" id="CHEBI:29105"/>
        <label>1</label>
    </ligand>
</feature>
<dbReference type="PROSITE" id="PS51642">
    <property type="entry name" value="HEMOPEXIN_2"/>
    <property type="match status" value="4"/>
</dbReference>
<feature type="region of interest" description="Disordered" evidence="15">
    <location>
        <begin position="302"/>
        <end position="324"/>
    </location>
</feature>
<feature type="binding site" evidence="12">
    <location>
        <position position="208"/>
    </location>
    <ligand>
        <name>Ca(2+)</name>
        <dbReference type="ChEBI" id="CHEBI:29108"/>
        <label>3</label>
    </ligand>
</feature>
<evidence type="ECO:0000256" key="15">
    <source>
        <dbReference type="SAM" id="MobiDB-lite"/>
    </source>
</evidence>
<proteinExistence type="evidence at transcript level"/>
<feature type="binding site" evidence="12">
    <location>
        <position position="425"/>
    </location>
    <ligand>
        <name>Ca(2+)</name>
        <dbReference type="ChEBI" id="CHEBI:29108"/>
        <label>5</label>
    </ligand>
</feature>
<feature type="binding site" evidence="12">
    <location>
        <position position="333"/>
    </location>
    <ligand>
        <name>Ca(2+)</name>
        <dbReference type="ChEBI" id="CHEBI:29108"/>
        <label>4</label>
    </ligand>
</feature>
<evidence type="ECO:0000256" key="16">
    <source>
        <dbReference type="SAM" id="SignalP"/>
    </source>
</evidence>
<keyword evidence="7 11" id="KW-0862">Zinc</keyword>
<feature type="binding site" evidence="12">
    <location>
        <position position="202"/>
    </location>
    <ligand>
        <name>Zn(2+)</name>
        <dbReference type="ChEBI" id="CHEBI:29105"/>
        <label>1</label>
    </ligand>
</feature>
<feature type="binding site" evidence="12">
    <location>
        <position position="236"/>
    </location>
    <ligand>
        <name>Ca(2+)</name>
        <dbReference type="ChEBI" id="CHEBI:29108"/>
        <label>1</label>
    </ligand>
</feature>
<name>A0A2P9J4V0_STIJA</name>
<dbReference type="InterPro" id="IPR024079">
    <property type="entry name" value="MetalloPept_cat_dom_sf"/>
</dbReference>
<dbReference type="PRINTS" id="PR00138">
    <property type="entry name" value="MATRIXIN"/>
</dbReference>
<evidence type="ECO:0000256" key="6">
    <source>
        <dbReference type="ARBA" id="ARBA00022801"/>
    </source>
</evidence>
<keyword evidence="6" id="KW-0378">Hydrolase</keyword>
<evidence type="ECO:0000256" key="12">
    <source>
        <dbReference type="PIRSR" id="PIRSR621190-2"/>
    </source>
</evidence>
<keyword evidence="4 16" id="KW-0732">Signal</keyword>
<protein>
    <submittedName>
        <fullName evidence="18">Matrix metalloproteinase 2</fullName>
    </submittedName>
</protein>
<evidence type="ECO:0000256" key="9">
    <source>
        <dbReference type="ARBA" id="ARBA00023145"/>
    </source>
</evidence>
<dbReference type="GO" id="GO:0030198">
    <property type="term" value="P:extracellular matrix organization"/>
    <property type="evidence" value="ECO:0007669"/>
    <property type="project" value="TreeGrafter"/>
</dbReference>
<evidence type="ECO:0000256" key="1">
    <source>
        <dbReference type="ARBA" id="ARBA00010370"/>
    </source>
</evidence>
<accession>A0A2P9J4V0</accession>
<evidence type="ECO:0000256" key="3">
    <source>
        <dbReference type="ARBA" id="ARBA00022723"/>
    </source>
</evidence>
<keyword evidence="3 11" id="KW-0479">Metal-binding</keyword>
<evidence type="ECO:0000256" key="7">
    <source>
        <dbReference type="ARBA" id="ARBA00022833"/>
    </source>
</evidence>
<dbReference type="Gene3D" id="2.110.10.10">
    <property type="entry name" value="Hemopexin-like domain"/>
    <property type="match status" value="2"/>
</dbReference>
<dbReference type="FunFam" id="2.110.10.10:FF:000005">
    <property type="entry name" value="Stromelysin-3 preproprotein"/>
    <property type="match status" value="1"/>
</dbReference>
<reference evidence="18" key="1">
    <citation type="journal article" date="2017" name="Comp. Biochem. Physiol. B, Biochem. Mol. Biol.">
        <title>Extracellular matrix remodeling and matrix metalloproteinases (ajMMP-2 like and ajMMP-16 like) characterization during intestine regeneration of sea cucumber Apostichopus japonicus.</title>
        <authorList>
            <person name="Miao T."/>
            <person name="Wan Z."/>
            <person name="Sun L."/>
            <person name="Li X."/>
            <person name="Xing L."/>
            <person name="Bai Y."/>
            <person name="Wang F."/>
            <person name="Yang H."/>
        </authorList>
    </citation>
    <scope>NUCLEOTIDE SEQUENCE</scope>
</reference>
<gene>
    <name evidence="18" type="primary">MMP-2</name>
</gene>
<dbReference type="CDD" id="cd04278">
    <property type="entry name" value="ZnMc_MMP"/>
    <property type="match status" value="1"/>
</dbReference>
<dbReference type="InterPro" id="IPR001818">
    <property type="entry name" value="Pept_M10_metallopeptidase"/>
</dbReference>
<feature type="repeat" description="Hemopexin" evidence="14">
    <location>
        <begin position="375"/>
        <end position="412"/>
    </location>
</feature>
<dbReference type="Gene3D" id="3.40.390.10">
    <property type="entry name" value="Collagenase (Catalytic Domain)"/>
    <property type="match status" value="1"/>
</dbReference>
<dbReference type="Pfam" id="PF00413">
    <property type="entry name" value="Peptidase_M10"/>
    <property type="match status" value="1"/>
</dbReference>
<feature type="domain" description="Peptidase metallopeptidase" evidence="17">
    <location>
        <begin position="137"/>
        <end position="299"/>
    </location>
</feature>
<comment type="cofactor">
    <cofactor evidence="12">
        <name>Zn(2+)</name>
        <dbReference type="ChEBI" id="CHEBI:29105"/>
    </cofactor>
    <text evidence="12">Binds 2 Zn(2+) ions per subunit.</text>
</comment>
<dbReference type="SMART" id="SM00120">
    <property type="entry name" value="HX"/>
    <property type="match status" value="4"/>
</dbReference>
<dbReference type="GO" id="GO:0006508">
    <property type="term" value="P:proteolysis"/>
    <property type="evidence" value="ECO:0007669"/>
    <property type="project" value="UniProtKB-KW"/>
</dbReference>
<feature type="repeat" description="Hemopexin" evidence="14">
    <location>
        <begin position="419"/>
        <end position="467"/>
    </location>
</feature>
<feature type="chain" id="PRO_5015152076" evidence="16">
    <location>
        <begin position="39"/>
        <end position="571"/>
    </location>
</feature>
<dbReference type="InterPro" id="IPR018487">
    <property type="entry name" value="Hemopexin-like_repeat"/>
</dbReference>
<feature type="binding site" evidence="12">
    <location>
        <position position="156"/>
    </location>
    <ligand>
        <name>Ca(2+)</name>
        <dbReference type="ChEBI" id="CHEBI:29108"/>
        <label>1</label>
    </ligand>
</feature>
<feature type="binding site" evidence="12">
    <location>
        <position position="272"/>
    </location>
    <ligand>
        <name>Zn(2+)</name>
        <dbReference type="ChEBI" id="CHEBI:29105"/>
        <label>2</label>
        <note>catalytic</note>
    </ligand>
</feature>
<feature type="binding site" evidence="12">
    <location>
        <position position="233"/>
    </location>
    <ligand>
        <name>Ca(2+)</name>
        <dbReference type="ChEBI" id="CHEBI:29108"/>
        <label>3</label>
    </ligand>
</feature>
<dbReference type="InterPro" id="IPR021158">
    <property type="entry name" value="Pept_M10A_Zn_BS"/>
</dbReference>
<feature type="binding site" evidence="11">
    <location>
        <position position="258"/>
    </location>
    <ligand>
        <name>Zn(2+)</name>
        <dbReference type="ChEBI" id="CHEBI:29105"/>
        <label>2</label>
        <note>catalytic</note>
    </ligand>
</feature>
<feature type="repeat" description="Hemopexin" evidence="14">
    <location>
        <begin position="325"/>
        <end position="374"/>
    </location>
</feature>
<dbReference type="GO" id="GO:0004222">
    <property type="term" value="F:metalloendopeptidase activity"/>
    <property type="evidence" value="ECO:0007669"/>
    <property type="project" value="InterPro"/>
</dbReference>
<evidence type="ECO:0000256" key="14">
    <source>
        <dbReference type="PROSITE-ProRule" id="PRU01011"/>
    </source>
</evidence>
<dbReference type="SUPFAM" id="SSF50923">
    <property type="entry name" value="Hemopexin-like domain"/>
    <property type="match status" value="1"/>
</dbReference>
<keyword evidence="9" id="KW-0865">Zymogen</keyword>
<evidence type="ECO:0000256" key="5">
    <source>
        <dbReference type="ARBA" id="ARBA00022737"/>
    </source>
</evidence>
<dbReference type="InterPro" id="IPR006026">
    <property type="entry name" value="Peptidase_Metallo"/>
</dbReference>
<dbReference type="GO" id="GO:0030574">
    <property type="term" value="P:collagen catabolic process"/>
    <property type="evidence" value="ECO:0007669"/>
    <property type="project" value="TreeGrafter"/>
</dbReference>